<dbReference type="PANTHER" id="PTHR21666">
    <property type="entry name" value="PEPTIDASE-RELATED"/>
    <property type="match status" value="1"/>
</dbReference>
<dbReference type="Gene3D" id="2.70.70.10">
    <property type="entry name" value="Glucose Permease (Domain IIA)"/>
    <property type="match status" value="1"/>
</dbReference>
<comment type="caution">
    <text evidence="3">The sequence shown here is derived from an EMBL/GenBank/DDBJ whole genome shotgun (WGS) entry which is preliminary data.</text>
</comment>
<dbReference type="PANTHER" id="PTHR21666:SF270">
    <property type="entry name" value="MUREIN HYDROLASE ACTIVATOR ENVC"/>
    <property type="match status" value="1"/>
</dbReference>
<dbReference type="CDD" id="cd12797">
    <property type="entry name" value="M23_peptidase"/>
    <property type="match status" value="1"/>
</dbReference>
<dbReference type="RefSeq" id="WP_086320740.1">
    <property type="nucleotide sequence ID" value="NZ_NASE01000011.1"/>
</dbReference>
<dbReference type="GO" id="GO:0004222">
    <property type="term" value="F:metalloendopeptidase activity"/>
    <property type="evidence" value="ECO:0007669"/>
    <property type="project" value="TreeGrafter"/>
</dbReference>
<dbReference type="AlphaFoldDB" id="A0A242NTJ4"/>
<evidence type="ECO:0000256" key="1">
    <source>
        <dbReference type="SAM" id="Coils"/>
    </source>
</evidence>
<organism evidence="3 4">
    <name type="scientific">Gilliamella apis</name>
    <dbReference type="NCBI Taxonomy" id="1970738"/>
    <lineage>
        <taxon>Bacteria</taxon>
        <taxon>Pseudomonadati</taxon>
        <taxon>Pseudomonadota</taxon>
        <taxon>Gammaproteobacteria</taxon>
        <taxon>Orbales</taxon>
        <taxon>Orbaceae</taxon>
        <taxon>Gilliamella</taxon>
    </lineage>
</organism>
<dbReference type="Gene3D" id="6.10.250.3150">
    <property type="match status" value="1"/>
</dbReference>
<sequence length="403" mass="46513">MSIYHKLLIIFFIGLINTYFVYADDNQQLQSLRRSIEEQEKRLAEQKKERTQLINDLKDQEIEIAKLLTSIEKNSLTLKKLDSEIISLIKQIDDLKIKQQQQRNELAKQLESAFKLGKNTNFKLIFASEQSERNERLITYFRYINEARQQQINMLRETQVQLSEKKTALKKTQSTQKTLNTKQKQEQLALEKNHQNRKKTINLLESSMQKNQQKLDELKNNEAKLQARIAQAERESRKIAEEEARQAKNIEEKQQKNTNYTLNANERALMARVSGIGKPQHQFNWPVNGNTIHRFGETLQGELRWKGMVIDARDGTQVKAIADGRVILASWLQGYGFVVALEHGKGDMSLYGYNQRVLVEVGEKVRAQQPIAIVGSSGGQNTAGLYFEIRRDGKALDPSGWLK</sequence>
<dbReference type="InterPro" id="IPR016047">
    <property type="entry name" value="M23ase_b-sheet_dom"/>
</dbReference>
<feature type="coiled-coil region" evidence="1">
    <location>
        <begin position="22"/>
        <end position="112"/>
    </location>
</feature>
<dbReference type="NCBIfam" id="NF008644">
    <property type="entry name" value="PRK11637.1"/>
    <property type="match status" value="1"/>
</dbReference>
<dbReference type="InterPro" id="IPR011055">
    <property type="entry name" value="Dup_hybrid_motif"/>
</dbReference>
<dbReference type="OrthoDB" id="9784703at2"/>
<dbReference type="InterPro" id="IPR050570">
    <property type="entry name" value="Cell_wall_metabolism_enzyme"/>
</dbReference>
<evidence type="ECO:0000313" key="3">
    <source>
        <dbReference type="EMBL" id="OTQ49043.1"/>
    </source>
</evidence>
<dbReference type="Proteomes" id="UP000194968">
    <property type="component" value="Unassembled WGS sequence"/>
</dbReference>
<reference evidence="3 4" key="1">
    <citation type="submission" date="2017-03" db="EMBL/GenBank/DDBJ databases">
        <title>Comparative genomics of honeybee gut symbionts reveal geographically distinct and subgroup specific antibiotic resistance.</title>
        <authorList>
            <person name="Ludvigsen J."/>
            <person name="Porcellato D."/>
            <person name="Labee-Lund T.M."/>
            <person name="Amdam G.V."/>
            <person name="Rudi K."/>
        </authorList>
    </citation>
    <scope>NUCLEOTIDE SEQUENCE [LARGE SCALE GENOMIC DNA]</scope>
    <source>
        <strain evidence="3 4">A-4-12</strain>
    </source>
</reference>
<evidence type="ECO:0000313" key="4">
    <source>
        <dbReference type="Proteomes" id="UP000194968"/>
    </source>
</evidence>
<feature type="coiled-coil region" evidence="1">
    <location>
        <begin position="201"/>
        <end position="257"/>
    </location>
</feature>
<feature type="domain" description="M23ase beta-sheet core" evidence="2">
    <location>
        <begin position="305"/>
        <end position="398"/>
    </location>
</feature>
<name>A0A242NTJ4_9GAMM</name>
<accession>A0A242NTJ4</accession>
<keyword evidence="3" id="KW-0378">Hydrolase</keyword>
<proteinExistence type="predicted"/>
<dbReference type="Pfam" id="PF01551">
    <property type="entry name" value="Peptidase_M23"/>
    <property type="match status" value="1"/>
</dbReference>
<dbReference type="FunFam" id="2.70.70.10:FF:000003">
    <property type="entry name" value="Murein hydrolase activator EnvC"/>
    <property type="match status" value="1"/>
</dbReference>
<protein>
    <submittedName>
        <fullName evidence="3">Murein hydrolase activator EnvC</fullName>
    </submittedName>
</protein>
<gene>
    <name evidence="3" type="ORF">B6D06_07755</name>
</gene>
<evidence type="ECO:0000259" key="2">
    <source>
        <dbReference type="Pfam" id="PF01551"/>
    </source>
</evidence>
<dbReference type="EMBL" id="NASK01000098">
    <property type="protein sequence ID" value="OTQ49043.1"/>
    <property type="molecule type" value="Genomic_DNA"/>
</dbReference>
<dbReference type="SUPFAM" id="SSF51261">
    <property type="entry name" value="Duplicated hybrid motif"/>
    <property type="match status" value="1"/>
</dbReference>
<keyword evidence="1" id="KW-0175">Coiled coil</keyword>